<proteinExistence type="predicted"/>
<protein>
    <submittedName>
        <fullName evidence="1">Uncharacterized protein</fullName>
    </submittedName>
</protein>
<name>A0ABQ1NQ25_9BACI</name>
<evidence type="ECO:0000313" key="2">
    <source>
        <dbReference type="Proteomes" id="UP000619534"/>
    </source>
</evidence>
<organism evidence="1 2">
    <name type="scientific">Thalassobacillus devorans</name>
    <dbReference type="NCBI Taxonomy" id="279813"/>
    <lineage>
        <taxon>Bacteria</taxon>
        <taxon>Bacillati</taxon>
        <taxon>Bacillota</taxon>
        <taxon>Bacilli</taxon>
        <taxon>Bacillales</taxon>
        <taxon>Bacillaceae</taxon>
        <taxon>Thalassobacillus</taxon>
    </lineage>
</organism>
<gene>
    <name evidence="1" type="ORF">GCM10007216_10430</name>
</gene>
<sequence length="54" mass="5783">MGLSLDGAEEKDTLEIINGVKVAIDPHIKDMTNSLRLEKRPHGLVLAGIPASDC</sequence>
<dbReference type="Proteomes" id="UP000619534">
    <property type="component" value="Unassembled WGS sequence"/>
</dbReference>
<reference evidence="2" key="1">
    <citation type="journal article" date="2019" name="Int. J. Syst. Evol. Microbiol.">
        <title>The Global Catalogue of Microorganisms (GCM) 10K type strain sequencing project: providing services to taxonomists for standard genome sequencing and annotation.</title>
        <authorList>
            <consortium name="The Broad Institute Genomics Platform"/>
            <consortium name="The Broad Institute Genome Sequencing Center for Infectious Disease"/>
            <person name="Wu L."/>
            <person name="Ma J."/>
        </authorList>
    </citation>
    <scope>NUCLEOTIDE SEQUENCE [LARGE SCALE GENOMIC DNA]</scope>
    <source>
        <strain evidence="2">CCM 7282</strain>
    </source>
</reference>
<keyword evidence="2" id="KW-1185">Reference proteome</keyword>
<evidence type="ECO:0000313" key="1">
    <source>
        <dbReference type="EMBL" id="GGC81814.1"/>
    </source>
</evidence>
<dbReference type="RefSeq" id="WP_157620146.1">
    <property type="nucleotide sequence ID" value="NZ_BMCJ01000002.1"/>
</dbReference>
<comment type="caution">
    <text evidence="1">The sequence shown here is derived from an EMBL/GenBank/DDBJ whole genome shotgun (WGS) entry which is preliminary data.</text>
</comment>
<dbReference type="EMBL" id="BMCJ01000002">
    <property type="protein sequence ID" value="GGC81814.1"/>
    <property type="molecule type" value="Genomic_DNA"/>
</dbReference>
<accession>A0ABQ1NQ25</accession>